<dbReference type="Proteomes" id="UP001597114">
    <property type="component" value="Unassembled WGS sequence"/>
</dbReference>
<dbReference type="Pfam" id="PF13699">
    <property type="entry name" value="eCIS_core"/>
    <property type="match status" value="1"/>
</dbReference>
<dbReference type="EMBL" id="JBHUCO010000023">
    <property type="protein sequence ID" value="MFD1520001.1"/>
    <property type="molecule type" value="Genomic_DNA"/>
</dbReference>
<feature type="compositionally biased region" description="Basic and acidic residues" evidence="1">
    <location>
        <begin position="161"/>
        <end position="180"/>
    </location>
</feature>
<keyword evidence="4" id="KW-1185">Reference proteome</keyword>
<proteinExistence type="predicted"/>
<evidence type="ECO:0000313" key="3">
    <source>
        <dbReference type="EMBL" id="MFD1520001.1"/>
    </source>
</evidence>
<organism evidence="3 4">
    <name type="scientific">Pseudonocardia yunnanensis</name>
    <dbReference type="NCBI Taxonomy" id="58107"/>
    <lineage>
        <taxon>Bacteria</taxon>
        <taxon>Bacillati</taxon>
        <taxon>Actinomycetota</taxon>
        <taxon>Actinomycetes</taxon>
        <taxon>Pseudonocardiales</taxon>
        <taxon>Pseudonocardiaceae</taxon>
        <taxon>Pseudonocardia</taxon>
    </lineage>
</organism>
<feature type="compositionally biased region" description="Basic and acidic residues" evidence="1">
    <location>
        <begin position="1"/>
        <end position="13"/>
    </location>
</feature>
<comment type="caution">
    <text evidence="3">The sequence shown here is derived from an EMBL/GenBank/DDBJ whole genome shotgun (WGS) entry which is preliminary data.</text>
</comment>
<dbReference type="RefSeq" id="WP_344722466.1">
    <property type="nucleotide sequence ID" value="NZ_BAAAUS010000013.1"/>
</dbReference>
<feature type="region of interest" description="Disordered" evidence="1">
    <location>
        <begin position="301"/>
        <end position="324"/>
    </location>
</feature>
<sequence length="581" mass="62116">MRRHESTAGRDIDQAGTSHPARPPAPARSSGVPAALLTLQRNAGNAAVVAFLRTSRAEEPVEEPTVQRSGVPEVLRSSGRPLDIPVRRDMEARLGADFSSVRVHTGPAAGRSAAAIGAQAYTSGEHVVLGPGADDRHTLAHELTHVIQQRRGPVAGTVRGDGLRISDPSDRDERAAEANARRALRRPPTELGQSAPEPPHAHAGPASDQLTVQRKVGIEIETGWYVDTADKPLIGKTKPGKPLKKYDVVGEPFDGFKVTADIAPDKRSEIEFVVDPPVEEGDDGKQRLETVMKNLTDVGKGMERAGKGTEHFTQDKATGRKPDKNFVITPRGSLDGSPQVTLGLALSAITRMAPPPPPAPAAGQQPAPQPPEDRPAPAAMKPGAAYLAGHARRVTGKGAIPTPSDDLKGLIAVISSYIIKGSVTAQQLAYPKQIANVLMARTDFAKLFLLLPAAERTILEADKQLWVDLVVDAATAGKLSGTIDPNKNVIEAGTKRTGVRDLTIKDWLTAIAENDDKLNSVFAPTNMGALKDRTEQVGPDNARQDAGIFEFRASQMTKLPLDKWKEFALMAHDYITRLHGG</sequence>
<accession>A0ABW4EYM7</accession>
<feature type="region of interest" description="Disordered" evidence="1">
    <location>
        <begin position="1"/>
        <end position="32"/>
    </location>
</feature>
<feature type="region of interest" description="Disordered" evidence="1">
    <location>
        <begin position="350"/>
        <end position="380"/>
    </location>
</feature>
<protein>
    <submittedName>
        <fullName evidence="3">DUF4157 domain-containing protein</fullName>
    </submittedName>
</protein>
<gene>
    <name evidence="3" type="ORF">ACFSJD_21070</name>
</gene>
<feature type="domain" description="eCIS core" evidence="2">
    <location>
        <begin position="81"/>
        <end position="152"/>
    </location>
</feature>
<evidence type="ECO:0000256" key="1">
    <source>
        <dbReference type="SAM" id="MobiDB-lite"/>
    </source>
</evidence>
<evidence type="ECO:0000313" key="4">
    <source>
        <dbReference type="Proteomes" id="UP001597114"/>
    </source>
</evidence>
<reference evidence="4" key="1">
    <citation type="journal article" date="2019" name="Int. J. Syst. Evol. Microbiol.">
        <title>The Global Catalogue of Microorganisms (GCM) 10K type strain sequencing project: providing services to taxonomists for standard genome sequencing and annotation.</title>
        <authorList>
            <consortium name="The Broad Institute Genomics Platform"/>
            <consortium name="The Broad Institute Genome Sequencing Center for Infectious Disease"/>
            <person name="Wu L."/>
            <person name="Ma J."/>
        </authorList>
    </citation>
    <scope>NUCLEOTIDE SEQUENCE [LARGE SCALE GENOMIC DNA]</scope>
    <source>
        <strain evidence="4">CCM 7043</strain>
    </source>
</reference>
<evidence type="ECO:0000259" key="2">
    <source>
        <dbReference type="Pfam" id="PF13699"/>
    </source>
</evidence>
<name>A0ABW4EYM7_9PSEU</name>
<dbReference type="InterPro" id="IPR025295">
    <property type="entry name" value="eCIS_core_dom"/>
</dbReference>
<feature type="region of interest" description="Disordered" evidence="1">
    <location>
        <begin position="150"/>
        <end position="209"/>
    </location>
</feature>